<comment type="caution">
    <text evidence="6">The sequence shown here is derived from an EMBL/GenBank/DDBJ whole genome shotgun (WGS) entry which is preliminary data.</text>
</comment>
<keyword evidence="3" id="KW-0804">Transcription</keyword>
<evidence type="ECO:0000256" key="2">
    <source>
        <dbReference type="ARBA" id="ARBA00023125"/>
    </source>
</evidence>
<protein>
    <submittedName>
        <fullName evidence="6">TetR/AcrR family transcriptional regulator</fullName>
    </submittedName>
</protein>
<keyword evidence="1" id="KW-0805">Transcription regulation</keyword>
<gene>
    <name evidence="6" type="ORF">M1843_12205</name>
</gene>
<dbReference type="Gene3D" id="1.10.357.10">
    <property type="entry name" value="Tetracycline Repressor, domain 2"/>
    <property type="match status" value="1"/>
</dbReference>
<evidence type="ECO:0000259" key="5">
    <source>
        <dbReference type="PROSITE" id="PS50977"/>
    </source>
</evidence>
<dbReference type="EMBL" id="JALQCY010000003">
    <property type="protein sequence ID" value="MCK9794509.1"/>
    <property type="molecule type" value="Genomic_DNA"/>
</dbReference>
<evidence type="ECO:0000256" key="1">
    <source>
        <dbReference type="ARBA" id="ARBA00023015"/>
    </source>
</evidence>
<dbReference type="InterPro" id="IPR050109">
    <property type="entry name" value="HTH-type_TetR-like_transc_reg"/>
</dbReference>
<keyword evidence="2 4" id="KW-0238">DNA-binding</keyword>
<proteinExistence type="predicted"/>
<dbReference type="Pfam" id="PF00440">
    <property type="entry name" value="TetR_N"/>
    <property type="match status" value="1"/>
</dbReference>
<dbReference type="SUPFAM" id="SSF46689">
    <property type="entry name" value="Homeodomain-like"/>
    <property type="match status" value="1"/>
</dbReference>
<reference evidence="6 7" key="1">
    <citation type="submission" date="2022-02" db="EMBL/GenBank/DDBJ databases">
        <title>The car tank lid bacteriome: a reservoir of bacteria with potential in bioremediation of fuel.</title>
        <authorList>
            <person name="Vidal-Verdu A."/>
            <person name="Gomez-Martinez D."/>
            <person name="Latorre-Perez A."/>
            <person name="Pereto J."/>
            <person name="Porcar M."/>
        </authorList>
    </citation>
    <scope>NUCLEOTIDE SEQUENCE [LARGE SCALE GENOMIC DNA]</scope>
    <source>
        <strain evidence="6 7">4D.3</strain>
    </source>
</reference>
<dbReference type="PROSITE" id="PS50977">
    <property type="entry name" value="HTH_TETR_2"/>
    <property type="match status" value="1"/>
</dbReference>
<name>A0ABT0J4S8_9MICO</name>
<sequence length="216" mass="23288">MNSSEAGSDRRNYSSPLRNERARLTRGRVVEAAHALFVERGYAATSVAVVARSADVSTQTVYNAFGSKVGLLRAVYTARLVGQSEPTPPEDRQEIRALHAETDPVHIVSAFAVLSRELAERLGPLLPVVAAAADDPDLAGDLATLGAERLWAAEQCARRLSDLGALRPGLGAQDAADRLWALTTVELWQSLTGVRGWTADRYDRWLTGALRDAVLG</sequence>
<feature type="DNA-binding region" description="H-T-H motif" evidence="4">
    <location>
        <begin position="46"/>
        <end position="65"/>
    </location>
</feature>
<evidence type="ECO:0000313" key="6">
    <source>
        <dbReference type="EMBL" id="MCK9794509.1"/>
    </source>
</evidence>
<evidence type="ECO:0000313" key="7">
    <source>
        <dbReference type="Proteomes" id="UP001651050"/>
    </source>
</evidence>
<feature type="domain" description="HTH tetR-type" evidence="5">
    <location>
        <begin position="23"/>
        <end position="83"/>
    </location>
</feature>
<evidence type="ECO:0000256" key="3">
    <source>
        <dbReference type="ARBA" id="ARBA00023163"/>
    </source>
</evidence>
<dbReference type="InterPro" id="IPR009057">
    <property type="entry name" value="Homeodomain-like_sf"/>
</dbReference>
<dbReference type="RefSeq" id="WP_416344347.1">
    <property type="nucleotide sequence ID" value="NZ_JALQCY010000003.1"/>
</dbReference>
<dbReference type="PANTHER" id="PTHR30055">
    <property type="entry name" value="HTH-TYPE TRANSCRIPTIONAL REGULATOR RUTR"/>
    <property type="match status" value="1"/>
</dbReference>
<dbReference type="Proteomes" id="UP001651050">
    <property type="component" value="Unassembled WGS sequence"/>
</dbReference>
<dbReference type="PANTHER" id="PTHR30055:SF234">
    <property type="entry name" value="HTH-TYPE TRANSCRIPTIONAL REGULATOR BETI"/>
    <property type="match status" value="1"/>
</dbReference>
<evidence type="ECO:0000256" key="4">
    <source>
        <dbReference type="PROSITE-ProRule" id="PRU00335"/>
    </source>
</evidence>
<accession>A0ABT0J4S8</accession>
<keyword evidence="7" id="KW-1185">Reference proteome</keyword>
<organism evidence="6 7">
    <name type="scientific">Isoptericola peretonis</name>
    <dbReference type="NCBI Taxonomy" id="2918523"/>
    <lineage>
        <taxon>Bacteria</taxon>
        <taxon>Bacillati</taxon>
        <taxon>Actinomycetota</taxon>
        <taxon>Actinomycetes</taxon>
        <taxon>Micrococcales</taxon>
        <taxon>Promicromonosporaceae</taxon>
        <taxon>Isoptericola</taxon>
    </lineage>
</organism>
<dbReference type="InterPro" id="IPR001647">
    <property type="entry name" value="HTH_TetR"/>
</dbReference>
<dbReference type="PRINTS" id="PR00455">
    <property type="entry name" value="HTHTETR"/>
</dbReference>